<sequence>MPLPFAFQLAIFLAGTPKLAALTVDGADLRTTSPIPMLVGMPSLKELSLRRREVDEATVSAILRVPATRKFLGVSDRRSSLAGVRMFHMIDKGQRMSQPSISTSMYHGSPVSKTLADRRLTSSHTSRPNLPHRNHIYDLLSLKLQDGRGMQQDEFRDSFPFSRLRNLKHLRVWTLGYGLTHRVRNRRYPAWSPVNVFSHLPATLERLQLGPFDVSLAVDELATGPLRLPFPPLPGAPRLEFVMAEEHIEPLGDLQNAIQAKRVRGTEKFMTQLRPARLTYVQHQAYLLGDRERRVGRRFAILFGRTVYTRTNAGHANRYTRDYDYGRIGPPVPCDPWHAAPQPGTEEAPPARSLVAKHYRPTDRWVDKVYERT</sequence>
<protein>
    <submittedName>
        <fullName evidence="2">Uncharacterized protein</fullName>
    </submittedName>
</protein>
<feature type="signal peptide" evidence="1">
    <location>
        <begin position="1"/>
        <end position="21"/>
    </location>
</feature>
<dbReference type="Proteomes" id="UP000094526">
    <property type="component" value="Unassembled WGS sequence"/>
</dbReference>
<keyword evidence="3" id="KW-1185">Reference proteome</keyword>
<dbReference type="OrthoDB" id="10528188at2759"/>
<keyword evidence="1" id="KW-0732">Signal</keyword>
<dbReference type="AlphaFoldDB" id="A0A1C1CG30"/>
<evidence type="ECO:0000313" key="2">
    <source>
        <dbReference type="EMBL" id="OCT47438.1"/>
    </source>
</evidence>
<organism evidence="2 3">
    <name type="scientific">Cladophialophora carrionii</name>
    <dbReference type="NCBI Taxonomy" id="86049"/>
    <lineage>
        <taxon>Eukaryota</taxon>
        <taxon>Fungi</taxon>
        <taxon>Dikarya</taxon>
        <taxon>Ascomycota</taxon>
        <taxon>Pezizomycotina</taxon>
        <taxon>Eurotiomycetes</taxon>
        <taxon>Chaetothyriomycetidae</taxon>
        <taxon>Chaetothyriales</taxon>
        <taxon>Herpotrichiellaceae</taxon>
        <taxon>Cladophialophora</taxon>
    </lineage>
</organism>
<comment type="caution">
    <text evidence="2">The sequence shown here is derived from an EMBL/GenBank/DDBJ whole genome shotgun (WGS) entry which is preliminary data.</text>
</comment>
<evidence type="ECO:0000313" key="3">
    <source>
        <dbReference type="Proteomes" id="UP000094526"/>
    </source>
</evidence>
<dbReference type="EMBL" id="LGRB01000013">
    <property type="protein sequence ID" value="OCT47438.1"/>
    <property type="molecule type" value="Genomic_DNA"/>
</dbReference>
<evidence type="ECO:0000256" key="1">
    <source>
        <dbReference type="SAM" id="SignalP"/>
    </source>
</evidence>
<proteinExistence type="predicted"/>
<dbReference type="VEuPathDB" id="FungiDB:CLCR_03582"/>
<accession>A0A1C1CG30</accession>
<gene>
    <name evidence="2" type="ORF">CLCR_03582</name>
</gene>
<feature type="chain" id="PRO_5008650790" evidence="1">
    <location>
        <begin position="22"/>
        <end position="373"/>
    </location>
</feature>
<name>A0A1C1CG30_9EURO</name>
<reference evidence="3" key="1">
    <citation type="submission" date="2015-07" db="EMBL/GenBank/DDBJ databases">
        <authorList>
            <person name="Teixeira M.M."/>
            <person name="Souza R.C."/>
            <person name="Almeida L.G."/>
            <person name="Vicente V.A."/>
            <person name="de Hoog S."/>
            <person name="Bocca A.L."/>
            <person name="de Almeida S.R."/>
            <person name="Vasconcelos A.T."/>
            <person name="Felipe M.S."/>
        </authorList>
    </citation>
    <scope>NUCLEOTIDE SEQUENCE [LARGE SCALE GENOMIC DNA]</scope>
    <source>
        <strain evidence="3">KSF</strain>
    </source>
</reference>